<dbReference type="KEGG" id="psl:Psta_4327"/>
<dbReference type="InterPro" id="IPR020904">
    <property type="entry name" value="Sc_DH/Rdtase_CS"/>
</dbReference>
<evidence type="ECO:0000313" key="4">
    <source>
        <dbReference type="Proteomes" id="UP000001887"/>
    </source>
</evidence>
<dbReference type="PANTHER" id="PTHR42760:SF105">
    <property type="entry name" value="SORBITOL-6-PHOSPHATE 2-DEHYDROGENASE"/>
    <property type="match status" value="1"/>
</dbReference>
<feature type="domain" description="Ketoreductase" evidence="2">
    <location>
        <begin position="8"/>
        <end position="204"/>
    </location>
</feature>
<proteinExistence type="inferred from homology"/>
<dbReference type="SUPFAM" id="SSF51735">
    <property type="entry name" value="NAD(P)-binding Rossmann-fold domains"/>
    <property type="match status" value="1"/>
</dbReference>
<dbReference type="HOGENOM" id="CLU_010194_1_0_0"/>
<dbReference type="Pfam" id="PF13561">
    <property type="entry name" value="adh_short_C2"/>
    <property type="match status" value="1"/>
</dbReference>
<dbReference type="GO" id="GO:0016616">
    <property type="term" value="F:oxidoreductase activity, acting on the CH-OH group of donors, NAD or NADP as acceptor"/>
    <property type="evidence" value="ECO:0007669"/>
    <property type="project" value="TreeGrafter"/>
</dbReference>
<dbReference type="CDD" id="cd05233">
    <property type="entry name" value="SDR_c"/>
    <property type="match status" value="1"/>
</dbReference>
<dbReference type="eggNOG" id="COG1028">
    <property type="taxonomic scope" value="Bacteria"/>
</dbReference>
<sequence length="269" mass="28563" precursor="true">MNLELKDQVAVVVGGASGIGLAIATSLAKEGAKVAILDRSPQGASEASRLAAEHGVMTTGIEVDATQFSTVKQAIAEVASQLGAIEHVVYAAGMGSGKFGFPFWNLDPADWPRVFEVNLMGAVNTAHACAPLLAEQKRGTMLFISSVAGQIGSPTDPPYSTAKAALISFAQIAAKDFAPLGVRVNTICPGMVQTPLNRSVWQSWNDLQPDDKKRSYEDWAGEKVKNVIPLKRWQTPDDVASLAVFLASARAANITGQTMNVDGGWVMHW</sequence>
<protein>
    <submittedName>
        <fullName evidence="3">Short-chain dehydrogenase/reductase SDR</fullName>
    </submittedName>
</protein>
<dbReference type="OrthoDB" id="286404at2"/>
<reference evidence="3 4" key="1">
    <citation type="journal article" date="2009" name="Stand. Genomic Sci.">
        <title>Complete genome sequence of Pirellula staleyi type strain (ATCC 27377).</title>
        <authorList>
            <person name="Clum A."/>
            <person name="Tindall B.J."/>
            <person name="Sikorski J."/>
            <person name="Ivanova N."/>
            <person name="Mavrommatis K."/>
            <person name="Lucas S."/>
            <person name="Glavina del Rio T."/>
            <person name="Nolan M."/>
            <person name="Chen F."/>
            <person name="Tice H."/>
            <person name="Pitluck S."/>
            <person name="Cheng J.F."/>
            <person name="Chertkov O."/>
            <person name="Brettin T."/>
            <person name="Han C."/>
            <person name="Detter J.C."/>
            <person name="Kuske C."/>
            <person name="Bruce D."/>
            <person name="Goodwin L."/>
            <person name="Ovchinikova G."/>
            <person name="Pati A."/>
            <person name="Mikhailova N."/>
            <person name="Chen A."/>
            <person name="Palaniappan K."/>
            <person name="Land M."/>
            <person name="Hauser L."/>
            <person name="Chang Y.J."/>
            <person name="Jeffries C.D."/>
            <person name="Chain P."/>
            <person name="Rohde M."/>
            <person name="Goker M."/>
            <person name="Bristow J."/>
            <person name="Eisen J.A."/>
            <person name="Markowitz V."/>
            <person name="Hugenholtz P."/>
            <person name="Kyrpides N.C."/>
            <person name="Klenk H.P."/>
            <person name="Lapidus A."/>
        </authorList>
    </citation>
    <scope>NUCLEOTIDE SEQUENCE [LARGE SCALE GENOMIC DNA]</scope>
    <source>
        <strain evidence="4">ATCC 27377 / DSM 6068 / ICPB 4128</strain>
    </source>
</reference>
<dbReference type="InterPro" id="IPR002347">
    <property type="entry name" value="SDR_fam"/>
</dbReference>
<keyword evidence="4" id="KW-1185">Reference proteome</keyword>
<dbReference type="STRING" id="530564.Psta_4327"/>
<dbReference type="SMART" id="SM00822">
    <property type="entry name" value="PKS_KR"/>
    <property type="match status" value="1"/>
</dbReference>
<evidence type="ECO:0000313" key="3">
    <source>
        <dbReference type="EMBL" id="ADB18974.1"/>
    </source>
</evidence>
<dbReference type="AlphaFoldDB" id="D2R512"/>
<dbReference type="Proteomes" id="UP000001887">
    <property type="component" value="Chromosome"/>
</dbReference>
<dbReference type="PANTHER" id="PTHR42760">
    <property type="entry name" value="SHORT-CHAIN DEHYDROGENASES/REDUCTASES FAMILY MEMBER"/>
    <property type="match status" value="1"/>
</dbReference>
<gene>
    <name evidence="3" type="ordered locus">Psta_4327</name>
</gene>
<dbReference type="InterPro" id="IPR057326">
    <property type="entry name" value="KR_dom"/>
</dbReference>
<evidence type="ECO:0000256" key="1">
    <source>
        <dbReference type="ARBA" id="ARBA00006484"/>
    </source>
</evidence>
<name>D2R512_PIRSD</name>
<dbReference type="InterPro" id="IPR036291">
    <property type="entry name" value="NAD(P)-bd_dom_sf"/>
</dbReference>
<organism evidence="3 4">
    <name type="scientific">Pirellula staleyi (strain ATCC 27377 / DSM 6068 / ICPB 4128)</name>
    <name type="common">Pirella staleyi</name>
    <dbReference type="NCBI Taxonomy" id="530564"/>
    <lineage>
        <taxon>Bacteria</taxon>
        <taxon>Pseudomonadati</taxon>
        <taxon>Planctomycetota</taxon>
        <taxon>Planctomycetia</taxon>
        <taxon>Pirellulales</taxon>
        <taxon>Pirellulaceae</taxon>
        <taxon>Pirellula</taxon>
    </lineage>
</organism>
<dbReference type="PRINTS" id="PR00081">
    <property type="entry name" value="GDHRDH"/>
</dbReference>
<evidence type="ECO:0000259" key="2">
    <source>
        <dbReference type="SMART" id="SM00822"/>
    </source>
</evidence>
<dbReference type="PROSITE" id="PS00061">
    <property type="entry name" value="ADH_SHORT"/>
    <property type="match status" value="1"/>
</dbReference>
<dbReference type="Gene3D" id="3.40.50.720">
    <property type="entry name" value="NAD(P)-binding Rossmann-like Domain"/>
    <property type="match status" value="1"/>
</dbReference>
<accession>D2R512</accession>
<dbReference type="FunFam" id="3.40.50.720:FF:000084">
    <property type="entry name" value="Short-chain dehydrogenase reductase"/>
    <property type="match status" value="1"/>
</dbReference>
<comment type="similarity">
    <text evidence="1">Belongs to the short-chain dehydrogenases/reductases (SDR) family.</text>
</comment>
<dbReference type="EMBL" id="CP001848">
    <property type="protein sequence ID" value="ADB18974.1"/>
    <property type="molecule type" value="Genomic_DNA"/>
</dbReference>